<evidence type="ECO:0000256" key="2">
    <source>
        <dbReference type="ARBA" id="ARBA00023172"/>
    </source>
</evidence>
<dbReference type="InterPro" id="IPR013762">
    <property type="entry name" value="Integrase-like_cat_sf"/>
</dbReference>
<protein>
    <submittedName>
        <fullName evidence="5">Phage integrase family protein</fullName>
    </submittedName>
</protein>
<dbReference type="InterPro" id="IPR011010">
    <property type="entry name" value="DNA_brk_join_enz"/>
</dbReference>
<dbReference type="RefSeq" id="WP_092499935.1">
    <property type="nucleotide sequence ID" value="NZ_FOFG01000028.1"/>
</dbReference>
<dbReference type="Proteomes" id="UP000199647">
    <property type="component" value="Unassembled WGS sequence"/>
</dbReference>
<feature type="compositionally biased region" description="Polar residues" evidence="3">
    <location>
        <begin position="141"/>
        <end position="155"/>
    </location>
</feature>
<gene>
    <name evidence="5" type="ORF">SAMN05216548_12817</name>
</gene>
<dbReference type="PANTHER" id="PTHR30349">
    <property type="entry name" value="PHAGE INTEGRASE-RELATED"/>
    <property type="match status" value="1"/>
</dbReference>
<dbReference type="GO" id="GO:0006310">
    <property type="term" value="P:DNA recombination"/>
    <property type="evidence" value="ECO:0007669"/>
    <property type="project" value="UniProtKB-KW"/>
</dbReference>
<dbReference type="STRING" id="1855383.SAMN05216548_12817"/>
<dbReference type="EMBL" id="FOFG01000028">
    <property type="protein sequence ID" value="SER59593.1"/>
    <property type="molecule type" value="Genomic_DNA"/>
</dbReference>
<dbReference type="Pfam" id="PF00589">
    <property type="entry name" value="Phage_integrase"/>
    <property type="match status" value="1"/>
</dbReference>
<name>A0A1H9QIJ2_9HYPH</name>
<reference evidence="5 6" key="1">
    <citation type="submission" date="2016-10" db="EMBL/GenBank/DDBJ databases">
        <authorList>
            <person name="de Groot N.N."/>
        </authorList>
    </citation>
    <scope>NUCLEOTIDE SEQUENCE [LARGE SCALE GENOMIC DNA]</scope>
    <source>
        <strain evidence="5 6">A52C2</strain>
    </source>
</reference>
<evidence type="ECO:0000313" key="5">
    <source>
        <dbReference type="EMBL" id="SER59593.1"/>
    </source>
</evidence>
<dbReference type="PROSITE" id="PS51898">
    <property type="entry name" value="TYR_RECOMBINASE"/>
    <property type="match status" value="1"/>
</dbReference>
<dbReference type="AlphaFoldDB" id="A0A1H9QIJ2"/>
<evidence type="ECO:0000259" key="4">
    <source>
        <dbReference type="PROSITE" id="PS51898"/>
    </source>
</evidence>
<accession>A0A1H9QIJ2</accession>
<feature type="region of interest" description="Disordered" evidence="3">
    <location>
        <begin position="135"/>
        <end position="155"/>
    </location>
</feature>
<dbReference type="GO" id="GO:0003677">
    <property type="term" value="F:DNA binding"/>
    <property type="evidence" value="ECO:0007669"/>
    <property type="project" value="InterPro"/>
</dbReference>
<dbReference type="SUPFAM" id="SSF56349">
    <property type="entry name" value="DNA breaking-rejoining enzymes"/>
    <property type="match status" value="1"/>
</dbReference>
<proteinExistence type="predicted"/>
<dbReference type="OrthoDB" id="9808346at2"/>
<dbReference type="InterPro" id="IPR050090">
    <property type="entry name" value="Tyrosine_recombinase_XerCD"/>
</dbReference>
<keyword evidence="2" id="KW-0233">DNA recombination</keyword>
<sequence>MPRPRKPARLWLRPARTDAKGRVTHETAWVILDGGRQISTGCGHEDGRGAERAFQKYLAEKGIQQLKRGLKRRNPEDVLVSEVIARYLTVKSEKVARPHELGQRSVKLLNFWGEKTCDDITSITCDEYVRSRTGKAWASSRPDSTGNAPRLTSTAGARRELEDLRAAIRLAVDDQLLNHPVKVFLPAENPEREEWLTHDEVATLCRVARETVEQQRMYRGSRAGQVVETSRRPLAHVERFIRVAVQTGTRSGAICEASFEKEEGRPWVDLENGVFHRRPPGTRDHSNKRYPPVKLSDSLMEEMKGWRDGGARYVVELGGQPADCKKGFATVVRKAGLSKEIVRHTLRHTAATWMMQAGIPLAEAAGYLGMSLETIQRRYAHHHPDYHMASANALSERANRAGTDAATANVTPMNERKTA</sequence>
<feature type="region of interest" description="Disordered" evidence="3">
    <location>
        <begin position="400"/>
        <end position="419"/>
    </location>
</feature>
<evidence type="ECO:0000256" key="1">
    <source>
        <dbReference type="ARBA" id="ARBA00022908"/>
    </source>
</evidence>
<keyword evidence="1" id="KW-0229">DNA integration</keyword>
<dbReference type="Gene3D" id="1.10.443.10">
    <property type="entry name" value="Intergrase catalytic core"/>
    <property type="match status" value="1"/>
</dbReference>
<dbReference type="GO" id="GO:0015074">
    <property type="term" value="P:DNA integration"/>
    <property type="evidence" value="ECO:0007669"/>
    <property type="project" value="UniProtKB-KW"/>
</dbReference>
<dbReference type="PANTHER" id="PTHR30349:SF88">
    <property type="entry name" value="BLL1584 PROTEIN"/>
    <property type="match status" value="1"/>
</dbReference>
<dbReference type="InterPro" id="IPR002104">
    <property type="entry name" value="Integrase_catalytic"/>
</dbReference>
<keyword evidence="6" id="KW-1185">Reference proteome</keyword>
<evidence type="ECO:0000256" key="3">
    <source>
        <dbReference type="SAM" id="MobiDB-lite"/>
    </source>
</evidence>
<evidence type="ECO:0000313" key="6">
    <source>
        <dbReference type="Proteomes" id="UP000199647"/>
    </source>
</evidence>
<feature type="domain" description="Tyr recombinase" evidence="4">
    <location>
        <begin position="215"/>
        <end position="393"/>
    </location>
</feature>
<organism evidence="5 6">
    <name type="scientific">Faunimonas pinastri</name>
    <dbReference type="NCBI Taxonomy" id="1855383"/>
    <lineage>
        <taxon>Bacteria</taxon>
        <taxon>Pseudomonadati</taxon>
        <taxon>Pseudomonadota</taxon>
        <taxon>Alphaproteobacteria</taxon>
        <taxon>Hyphomicrobiales</taxon>
        <taxon>Afifellaceae</taxon>
        <taxon>Faunimonas</taxon>
    </lineage>
</organism>